<dbReference type="EMBL" id="BMAW01054019">
    <property type="protein sequence ID" value="GFS94018.1"/>
    <property type="molecule type" value="Genomic_DNA"/>
</dbReference>
<comment type="caution">
    <text evidence="1">The sequence shown here is derived from an EMBL/GenBank/DDBJ whole genome shotgun (WGS) entry which is preliminary data.</text>
</comment>
<dbReference type="AlphaFoldDB" id="A0A8X6N4T4"/>
<organism evidence="1 2">
    <name type="scientific">Nephila pilipes</name>
    <name type="common">Giant wood spider</name>
    <name type="synonym">Nephila maculata</name>
    <dbReference type="NCBI Taxonomy" id="299642"/>
    <lineage>
        <taxon>Eukaryota</taxon>
        <taxon>Metazoa</taxon>
        <taxon>Ecdysozoa</taxon>
        <taxon>Arthropoda</taxon>
        <taxon>Chelicerata</taxon>
        <taxon>Arachnida</taxon>
        <taxon>Araneae</taxon>
        <taxon>Araneomorphae</taxon>
        <taxon>Entelegynae</taxon>
        <taxon>Araneoidea</taxon>
        <taxon>Nephilidae</taxon>
        <taxon>Nephila</taxon>
    </lineage>
</organism>
<protein>
    <submittedName>
        <fullName evidence="1">Uncharacterized protein</fullName>
    </submittedName>
</protein>
<evidence type="ECO:0000313" key="2">
    <source>
        <dbReference type="Proteomes" id="UP000887013"/>
    </source>
</evidence>
<evidence type="ECO:0000313" key="1">
    <source>
        <dbReference type="EMBL" id="GFS94018.1"/>
    </source>
</evidence>
<dbReference type="Proteomes" id="UP000887013">
    <property type="component" value="Unassembled WGS sequence"/>
</dbReference>
<accession>A0A8X6N4T4</accession>
<proteinExistence type="predicted"/>
<reference evidence="1" key="1">
    <citation type="submission" date="2020-08" db="EMBL/GenBank/DDBJ databases">
        <title>Multicomponent nature underlies the extraordinary mechanical properties of spider dragline silk.</title>
        <authorList>
            <person name="Kono N."/>
            <person name="Nakamura H."/>
            <person name="Mori M."/>
            <person name="Yoshida Y."/>
            <person name="Ohtoshi R."/>
            <person name="Malay A.D."/>
            <person name="Moran D.A.P."/>
            <person name="Tomita M."/>
            <person name="Numata K."/>
            <person name="Arakawa K."/>
        </authorList>
    </citation>
    <scope>NUCLEOTIDE SEQUENCE</scope>
</reference>
<sequence>MVMQQTARSPIARFRMKMFTLEERFRYRDKDKTSTIIVFPTKVRRMMTDRVTTCWMTAPLHSFFGQTVVFVEVSLKTSVTLAVTKIFGNMNRTHKDIWKAIVSPCGMKIC</sequence>
<gene>
    <name evidence="1" type="ORF">NPIL_28381</name>
</gene>
<name>A0A8X6N4T4_NEPPI</name>
<keyword evidence="2" id="KW-1185">Reference proteome</keyword>